<organism evidence="1 2">
    <name type="scientific">Longimycelium tulufanense</name>
    <dbReference type="NCBI Taxonomy" id="907463"/>
    <lineage>
        <taxon>Bacteria</taxon>
        <taxon>Bacillati</taxon>
        <taxon>Actinomycetota</taxon>
        <taxon>Actinomycetes</taxon>
        <taxon>Pseudonocardiales</taxon>
        <taxon>Pseudonocardiaceae</taxon>
        <taxon>Longimycelium</taxon>
    </lineage>
</organism>
<protein>
    <submittedName>
        <fullName evidence="1">Molecular chaperone Hsp90</fullName>
    </submittedName>
</protein>
<dbReference type="SUPFAM" id="SSF55874">
    <property type="entry name" value="ATPase domain of HSP90 chaperone/DNA topoisomerase II/histidine kinase"/>
    <property type="match status" value="1"/>
</dbReference>
<evidence type="ECO:0000313" key="2">
    <source>
        <dbReference type="Proteomes" id="UP000637578"/>
    </source>
</evidence>
<dbReference type="InterPro" id="IPR036890">
    <property type="entry name" value="HATPase_C_sf"/>
</dbReference>
<dbReference type="InterPro" id="IPR052957">
    <property type="entry name" value="Auxin_embryo_med"/>
</dbReference>
<dbReference type="PANTHER" id="PTHR32387">
    <property type="entry name" value="WU:FJ29H11"/>
    <property type="match status" value="1"/>
</dbReference>
<gene>
    <name evidence="1" type="ORF">GCM10012275_12730</name>
</gene>
<dbReference type="EMBL" id="BMMK01000004">
    <property type="protein sequence ID" value="GGM43213.1"/>
    <property type="molecule type" value="Genomic_DNA"/>
</dbReference>
<reference evidence="1" key="1">
    <citation type="journal article" date="2014" name="Int. J. Syst. Evol. Microbiol.">
        <title>Complete genome sequence of Corynebacterium casei LMG S-19264T (=DSM 44701T), isolated from a smear-ripened cheese.</title>
        <authorList>
            <consortium name="US DOE Joint Genome Institute (JGI-PGF)"/>
            <person name="Walter F."/>
            <person name="Albersmeier A."/>
            <person name="Kalinowski J."/>
            <person name="Ruckert C."/>
        </authorList>
    </citation>
    <scope>NUCLEOTIDE SEQUENCE</scope>
    <source>
        <strain evidence="1">CGMCC 4.5737</strain>
    </source>
</reference>
<dbReference type="AlphaFoldDB" id="A0A8J3FVC5"/>
<dbReference type="RefSeq" id="WP_189054897.1">
    <property type="nucleotide sequence ID" value="NZ_BMMK01000004.1"/>
</dbReference>
<sequence length="989" mass="104721">MTADPFGTAALRGAVLDAWRGSPTRFREDANAEEDLHYGGYRDRLLVELAQNAADAAAHAGQPGRIRLTVVDGELRVANTGAPLDAAGVAALASLRASAKRASGTVGRFGVGFAAVLAVTDAPRVVSTSGGVAFSADRTRAEIAGMAGPAEEVGSRAGAVPVLRLVWPTEPDEPAPPPGFDTEVRLPLRTDVDADALLAACAEQAADLLLALPWLNRIEVGGAVWRREDEPGGRVAVHGGGRTTRWLLRREHGRLAGPELSGLATEARERPEWTVCWAVPLAGNDVPAPLQEDVLHAPTPTDERLSLPARLLATLPVEPSRRRLLPGPATDAVLDAAAAAYPELVLAVPAEHRTALVPLPEFPLSEVDGELRDRVLGRLRDTEWLPAAESDQLRAPAVARVLDTPQDDLVALLADVLPGLLAAELAAPRHAQALAALHVPRVRPADIAAALAEVEREPAWWGRLYVALEGVVAADPAAREELGALPVPLVDGRTVTGPRDVLLPEADRATLDALSGVDTSGLRIAHSEAAHALLERLGARRAGPMELLEALREAVERSVEDAEAGVDVAALVDAVLLLADRAGLHPGELPWLAALALPNTEGEPCRADELVLPGSALLEVLAEDAPLTALSDKVANSWPSSLLTAIGVLERFPVLVDDAPGGPDHELADEEEWWTSRPAPPARLEAVRDLDLVAEDRWPEALRILAHDPDARRVLREPGYTTWWLARYARLGGRPPRHWCLADAEDLVGLYEIVPAEAATDLDPAVLAAAGVRAGLTVADADDAADLLARLGDPERWVAAGTALRAHAALAEAVVDHRLDPAALDPPARVRALSGTVVSADRAVVLDVPWVLGVLGPDRVVAGDRAHAEPLAELLDLPLAGDEIVAEVRDEGRELPWSELDGVPEACGLLGRELPEDPLVVHERLVVRVEDAEVAVPWWIDDDGVLHAVDDPAGLARALAWATGRWSERHLLAALLGEPEGPSPVTLLA</sequence>
<evidence type="ECO:0000313" key="1">
    <source>
        <dbReference type="EMBL" id="GGM43213.1"/>
    </source>
</evidence>
<dbReference type="NCBIfam" id="NF047352">
    <property type="entry name" value="P_loop_sacsin"/>
    <property type="match status" value="1"/>
</dbReference>
<comment type="caution">
    <text evidence="1">The sequence shown here is derived from an EMBL/GenBank/DDBJ whole genome shotgun (WGS) entry which is preliminary data.</text>
</comment>
<reference evidence="1" key="2">
    <citation type="submission" date="2020-09" db="EMBL/GenBank/DDBJ databases">
        <authorList>
            <person name="Sun Q."/>
            <person name="Zhou Y."/>
        </authorList>
    </citation>
    <scope>NUCLEOTIDE SEQUENCE</scope>
    <source>
        <strain evidence="1">CGMCC 4.5737</strain>
    </source>
</reference>
<keyword evidence="2" id="KW-1185">Reference proteome</keyword>
<proteinExistence type="predicted"/>
<accession>A0A8J3FVC5</accession>
<name>A0A8J3FVC5_9PSEU</name>
<dbReference type="Proteomes" id="UP000637578">
    <property type="component" value="Unassembled WGS sequence"/>
</dbReference>
<dbReference type="PANTHER" id="PTHR32387:SF0">
    <property type="entry name" value="PROTEIN NO VEIN"/>
    <property type="match status" value="1"/>
</dbReference>